<dbReference type="InterPro" id="IPR025885">
    <property type="entry name" value="PapC_N"/>
</dbReference>
<evidence type="ECO:0000313" key="10">
    <source>
        <dbReference type="EMBL" id="POY47987.1"/>
    </source>
</evidence>
<reference evidence="10" key="1">
    <citation type="submission" date="2017-12" db="EMBL/GenBank/DDBJ databases">
        <title>First report on the novel genomospecies/subspecies of Pectobacterium carotovorum in Russia.</title>
        <authorList>
            <person name="Shirshikov F.V."/>
            <person name="Miroshnikov K."/>
            <person name="Toshakov S.V."/>
            <person name="Kabanova A.P."/>
            <person name="Barannik A.P."/>
            <person name="Shneider M."/>
            <person name="Ignatov A.N."/>
            <person name="Miroshnikov K.A."/>
        </authorList>
    </citation>
    <scope>NUCLEOTIDE SEQUENCE [LARGE SCALE GENOMIC DNA]</scope>
    <source>
        <strain evidence="10">F131</strain>
    </source>
</reference>
<dbReference type="InterPro" id="IPR037224">
    <property type="entry name" value="PapC_N_sf"/>
</dbReference>
<keyword evidence="4" id="KW-1029">Fimbrium biogenesis</keyword>
<sequence>MKKIFNKTYLLFLFVVLPFHGSSEDYFDPSLLDEQLGIDPNEIDLSHFSQNGSIPTGTYTMMVSVNQTLKGEYPLNFVLNKNSQVVPEMTPAFLADMGVKVSAQPKLRDLAPDTIITDLSNYIPDASITTNLSKISVDISIPQIAMDQNAIGYIDPSLLDNGIPGIISNYMFSANHAENNSSLGSKTKTDNLFVSLLMGANAGAWRLRSTMTHAYNHQSGNEYSSTTNDNNFSNTYISRNIYSMRSDLLMGESSTNGDILNSVPFRGVKLFSNEQMLPDSLRGFAPDINGIAQSNAQITIRQNGYVVYQTYVSPGPFSIKDLVTGGNSGALDITIKEEDGTERTYTVAFSTLPVMQRPGGWKYELTAGRYDGGITIGSKKADFVQATGSYGLPKDITLYGGSIVADDYWSTAMGIGASLGTVGAISTDVTFAQAKLDEGNVNRAQAYRVRYSKNIVATNTSIDLSGTKYSSKEYFSFGDFNNFNYRLKEDVAPWLNSREKNQYSVSISQPLNDYGNVYVSANQYEYWDKTQKMTQLSTGYNNSFKGISYSINYSIDRVKNKESWPENRQVSVNISVPLRIFSNSPTWNNINSTYSVYHDNSGKTNHQAGISGSFLDSKLTYGISQGWGNQGQNSNGSVYANYSGSKGTASAGYNYSKDYYSVNAGYNGSVVAYSAVCFSRRSGGRHL</sequence>
<name>A0A855MAM3_9GAMM</name>
<dbReference type="GO" id="GO:0015473">
    <property type="term" value="F:fimbrial usher porin activity"/>
    <property type="evidence" value="ECO:0007669"/>
    <property type="project" value="InterPro"/>
</dbReference>
<gene>
    <name evidence="10" type="ORF">F131LOC_04282</name>
</gene>
<dbReference type="InterPro" id="IPR000015">
    <property type="entry name" value="Fimb_usher"/>
</dbReference>
<evidence type="ECO:0000256" key="1">
    <source>
        <dbReference type="ARBA" id="ARBA00004571"/>
    </source>
</evidence>
<dbReference type="Gene3D" id="2.60.40.3110">
    <property type="match status" value="1"/>
</dbReference>
<protein>
    <submittedName>
        <fullName evidence="10">Fimbrial assembly protein</fullName>
    </submittedName>
</protein>
<dbReference type="PANTHER" id="PTHR30451">
    <property type="entry name" value="OUTER MEMBRANE USHER PROTEIN"/>
    <property type="match status" value="1"/>
</dbReference>
<evidence type="ECO:0000256" key="3">
    <source>
        <dbReference type="ARBA" id="ARBA00022448"/>
    </source>
</evidence>
<dbReference type="PANTHER" id="PTHR30451:SF21">
    <property type="entry name" value="FIMBRIAL USHER DOMAIN-CONTAINING PROTEIN YDET-RELATED"/>
    <property type="match status" value="1"/>
</dbReference>
<feature type="domain" description="PapC N-terminal" evidence="9">
    <location>
        <begin position="26"/>
        <end position="173"/>
    </location>
</feature>
<dbReference type="AlphaFoldDB" id="A0A855MAM3"/>
<evidence type="ECO:0000256" key="7">
    <source>
        <dbReference type="ARBA" id="ARBA00023136"/>
    </source>
</evidence>
<accession>A0A855MAM3</accession>
<evidence type="ECO:0000256" key="6">
    <source>
        <dbReference type="ARBA" id="ARBA00022729"/>
    </source>
</evidence>
<dbReference type="SUPFAM" id="SSF141729">
    <property type="entry name" value="FimD N-terminal domain-like"/>
    <property type="match status" value="1"/>
</dbReference>
<keyword evidence="5" id="KW-0812">Transmembrane</keyword>
<organism evidence="10">
    <name type="scientific">Pectobacterium versatile</name>
    <dbReference type="NCBI Taxonomy" id="2488639"/>
    <lineage>
        <taxon>Bacteria</taxon>
        <taxon>Pseudomonadati</taxon>
        <taxon>Pseudomonadota</taxon>
        <taxon>Gammaproteobacteria</taxon>
        <taxon>Enterobacterales</taxon>
        <taxon>Pectobacteriaceae</taxon>
        <taxon>Pectobacterium</taxon>
    </lineage>
</organism>
<dbReference type="EMBL" id="PDVW01000056">
    <property type="protein sequence ID" value="POY47987.1"/>
    <property type="molecule type" value="Genomic_DNA"/>
</dbReference>
<evidence type="ECO:0000256" key="4">
    <source>
        <dbReference type="ARBA" id="ARBA00022558"/>
    </source>
</evidence>
<evidence type="ECO:0000256" key="2">
    <source>
        <dbReference type="ARBA" id="ARBA00008064"/>
    </source>
</evidence>
<evidence type="ECO:0000259" key="9">
    <source>
        <dbReference type="Pfam" id="PF13954"/>
    </source>
</evidence>
<proteinExistence type="inferred from homology"/>
<dbReference type="GO" id="GO:0009279">
    <property type="term" value="C:cell outer membrane"/>
    <property type="evidence" value="ECO:0007669"/>
    <property type="project" value="UniProtKB-SubCell"/>
</dbReference>
<keyword evidence="6" id="KW-0732">Signal</keyword>
<evidence type="ECO:0000256" key="5">
    <source>
        <dbReference type="ARBA" id="ARBA00022692"/>
    </source>
</evidence>
<evidence type="ECO:0000256" key="8">
    <source>
        <dbReference type="ARBA" id="ARBA00023237"/>
    </source>
</evidence>
<comment type="subcellular location">
    <subcellularLocation>
        <location evidence="1">Cell outer membrane</location>
        <topology evidence="1">Multi-pass membrane protein</topology>
    </subcellularLocation>
</comment>
<keyword evidence="3" id="KW-0813">Transport</keyword>
<dbReference type="GO" id="GO:0009297">
    <property type="term" value="P:pilus assembly"/>
    <property type="evidence" value="ECO:0007669"/>
    <property type="project" value="InterPro"/>
</dbReference>
<dbReference type="Pfam" id="PF13954">
    <property type="entry name" value="PapC_N"/>
    <property type="match status" value="1"/>
</dbReference>
<keyword evidence="8" id="KW-0998">Cell outer membrane</keyword>
<dbReference type="Pfam" id="PF00577">
    <property type="entry name" value="Usher"/>
    <property type="match status" value="1"/>
</dbReference>
<keyword evidence="7" id="KW-0472">Membrane</keyword>
<dbReference type="Gene3D" id="3.10.20.410">
    <property type="match status" value="1"/>
</dbReference>
<comment type="similarity">
    <text evidence="2">Belongs to the fimbrial export usher family.</text>
</comment>
<dbReference type="FunFam" id="2.60.40.3110:FF:000001">
    <property type="entry name" value="Putative fimbrial outer membrane usher"/>
    <property type="match status" value="1"/>
</dbReference>
<comment type="caution">
    <text evidence="10">The sequence shown here is derived from an EMBL/GenBank/DDBJ whole genome shotgun (WGS) entry which is preliminary data.</text>
</comment>